<proteinExistence type="evidence at transcript level"/>
<dbReference type="PROSITE" id="PS01175">
    <property type="entry name" value="RIBONUCLEASE_II"/>
    <property type="match status" value="1"/>
</dbReference>
<dbReference type="InterPro" id="IPR050180">
    <property type="entry name" value="RNR_Ribonuclease"/>
</dbReference>
<dbReference type="SUPFAM" id="SSF50249">
    <property type="entry name" value="Nucleic acid-binding proteins"/>
    <property type="match status" value="2"/>
</dbReference>
<evidence type="ECO:0000256" key="1">
    <source>
        <dbReference type="RuleBase" id="RU003901"/>
    </source>
</evidence>
<dbReference type="InterPro" id="IPR022966">
    <property type="entry name" value="RNase_II/R_CS"/>
</dbReference>
<dbReference type="GO" id="GO:0010587">
    <property type="term" value="P:miRNA catabolic process"/>
    <property type="evidence" value="ECO:0007669"/>
    <property type="project" value="TreeGrafter"/>
</dbReference>
<dbReference type="VEuPathDB" id="VectorBase:MDOA009380"/>
<feature type="domain" description="RNB" evidence="3">
    <location>
        <begin position="553"/>
        <end position="903"/>
    </location>
</feature>
<feature type="compositionally biased region" description="Polar residues" evidence="2">
    <location>
        <begin position="91"/>
        <end position="101"/>
    </location>
</feature>
<dbReference type="AlphaFoldDB" id="T1PGF8"/>
<dbReference type="VEuPathDB" id="VectorBase:MDOMA2_001991"/>
<organism evidence="4">
    <name type="scientific">Musca domestica</name>
    <name type="common">House fly</name>
    <dbReference type="NCBI Taxonomy" id="7370"/>
    <lineage>
        <taxon>Eukaryota</taxon>
        <taxon>Metazoa</taxon>
        <taxon>Ecdysozoa</taxon>
        <taxon>Arthropoda</taxon>
        <taxon>Hexapoda</taxon>
        <taxon>Insecta</taxon>
        <taxon>Pterygota</taxon>
        <taxon>Neoptera</taxon>
        <taxon>Endopterygota</taxon>
        <taxon>Diptera</taxon>
        <taxon>Brachycera</taxon>
        <taxon>Muscomorpha</taxon>
        <taxon>Muscoidea</taxon>
        <taxon>Muscidae</taxon>
        <taxon>Musca</taxon>
    </lineage>
</organism>
<dbReference type="InterPro" id="IPR012340">
    <property type="entry name" value="NA-bd_OB-fold"/>
</dbReference>
<dbReference type="Pfam" id="PF17849">
    <property type="entry name" value="OB_Dis3"/>
    <property type="match status" value="1"/>
</dbReference>
<dbReference type="Pfam" id="PF00773">
    <property type="entry name" value="RNB"/>
    <property type="match status" value="1"/>
</dbReference>
<feature type="compositionally biased region" description="Polar residues" evidence="2">
    <location>
        <begin position="200"/>
        <end position="212"/>
    </location>
</feature>
<evidence type="ECO:0000256" key="2">
    <source>
        <dbReference type="SAM" id="MobiDB-lite"/>
    </source>
</evidence>
<feature type="region of interest" description="Disordered" evidence="2">
    <location>
        <begin position="1040"/>
        <end position="1075"/>
    </location>
</feature>
<dbReference type="PANTHER" id="PTHR23355:SF9">
    <property type="entry name" value="DIS3-LIKE EXONUCLEASE 2"/>
    <property type="match status" value="1"/>
</dbReference>
<feature type="compositionally biased region" description="Basic and acidic residues" evidence="2">
    <location>
        <begin position="8"/>
        <end position="22"/>
    </location>
</feature>
<dbReference type="EMBL" id="KA647779">
    <property type="protein sequence ID" value="AFP62408.1"/>
    <property type="molecule type" value="mRNA"/>
</dbReference>
<feature type="region of interest" description="Disordered" evidence="2">
    <location>
        <begin position="85"/>
        <end position="130"/>
    </location>
</feature>
<feature type="compositionally biased region" description="Polar residues" evidence="2">
    <location>
        <begin position="1040"/>
        <end position="1052"/>
    </location>
</feature>
<dbReference type="PANTHER" id="PTHR23355">
    <property type="entry name" value="RIBONUCLEASE"/>
    <property type="match status" value="1"/>
</dbReference>
<feature type="compositionally biased region" description="Basic and acidic residues" evidence="2">
    <location>
        <begin position="213"/>
        <end position="241"/>
    </location>
</feature>
<dbReference type="Gene3D" id="2.40.50.700">
    <property type="match status" value="1"/>
</dbReference>
<dbReference type="GO" id="GO:0006402">
    <property type="term" value="P:mRNA catabolic process"/>
    <property type="evidence" value="ECO:0007669"/>
    <property type="project" value="TreeGrafter"/>
</dbReference>
<feature type="region of interest" description="Disordered" evidence="2">
    <location>
        <begin position="200"/>
        <end position="241"/>
    </location>
</feature>
<protein>
    <submittedName>
        <fullName evidence="4">RNB domain protein</fullName>
    </submittedName>
</protein>
<name>T1PGF8_MUSDO</name>
<dbReference type="InterPro" id="IPR041505">
    <property type="entry name" value="Dis3_CSD2"/>
</dbReference>
<feature type="compositionally biased region" description="Basic residues" evidence="2">
    <location>
        <begin position="1061"/>
        <end position="1071"/>
    </location>
</feature>
<dbReference type="GO" id="GO:0003723">
    <property type="term" value="F:RNA binding"/>
    <property type="evidence" value="ECO:0007669"/>
    <property type="project" value="InterPro"/>
</dbReference>
<reference evidence="4" key="1">
    <citation type="submission" date="2012-08" db="EMBL/GenBank/DDBJ databases">
        <title>Transcriptome of adult Musca domestica launches a platform for comparative house fly gene expression and characterization of differential gene expression among resistant and susceptible house flies.</title>
        <authorList>
            <person name="Liu N."/>
            <person name="Zhang L."/>
            <person name="Li M."/>
            <person name="Reid W."/>
        </authorList>
    </citation>
    <scope>NUCLEOTIDE SEQUENCE</scope>
    <source>
        <strain evidence="4">ALHF</strain>
        <tissue evidence="4">Whole body</tissue>
    </source>
</reference>
<sequence length="1084" mass="123013">MENSGQKPESEQEAREEDRHEPTSQTETKAILKKNIHEKSSNLLSKLQEKKHALQNKTKDNSEASDRIARIALKTMKSSQNTIDVEGNARGNASSSKQLKNTESKVAPHCNGAIPKIPINSPAVDPSEDNKKQLAETNEVASKLFSKCSKSELKGLVEGLQELIVKLTVNDNKLQQKVQKLASDIKVLKDFPLLNQIPTDKSLKQNSTNSQKVVEKSTRRGPEEKSHQCTNEKQDRNQKISKEINPRDVLLNYINSSLLEYTGDDKSSTKVTCTMMNLDDLENFGQMLVKMGFGSIVEGEIRVNRKNNRQAFISLSNDRESGERDAIVTVPAARHFAFDGDIVRAFVFNVKPNPSKLGQSENRRQRTSSVNIMGGKENSICLTEDEDPLNECDSPPDTDIEDDNVAAISLDNCRKAFVISIIKQTELREVVGSINFIKTTTLNSKVYYKLKPHDMRIPMVYIPEESCQSHVDAASKDDIVGMLFLALILETDISGHYIGELLQPVGKVGNLEAEIKAILLHNGLKKLKPYDQKFYDMYDGPMPPITEDDLKFREDLRKKCVFTIDPLTARDLDDAMSVEKISEDEYEIGVHISDVSHYLEENSELDNLVKERATSIYLVNEVIHMLPTSLCFRCSLLPGEDKFAFSVFWRWNESQQTLSEPRFTRTVLNSCSQFAYEHAQMIIDNPNEDFSDSDLPDIFNGFTPDDIKWRVLLLYSISKHLKTKRYESGALSINNPKLRFNLAPITGEPLSYEVEGRKEANFLIEEFMLLANQAVAKFTHQHFPNTAILRNHAPPLQKSMRALKDRLANMDLEFDISTSKTLYESMKRITRASENPAAVEACLNTFLTKPMARARYYCSEGKATDADFWHYALSIPIYTHFTSPIRRYPDILVHRILAASLNYCSPSKRTPDELHELTKICNEQKFNAKNAGDESIDLFFHRYIRSKESITLKAAVTDVFKHMLNVVSIETGHSFTINYKQQKVIIDTTHVPQYVLVSEKKSQVPPVKLQIFSTIDIRVVLRDNKKCAFIIFQDKNKKVQSNTANGVQNNPKHLSKEPTKKNKPRKKRAKTQTRSEIVYAVDAD</sequence>
<accession>T1PGF8</accession>
<evidence type="ECO:0000259" key="3">
    <source>
        <dbReference type="SMART" id="SM00955"/>
    </source>
</evidence>
<evidence type="ECO:0000313" key="4">
    <source>
        <dbReference type="EMBL" id="AFP62408.1"/>
    </source>
</evidence>
<comment type="similarity">
    <text evidence="1">Belongs to the RNR ribonuclease family.</text>
</comment>
<dbReference type="SMART" id="SM00955">
    <property type="entry name" value="RNB"/>
    <property type="match status" value="1"/>
</dbReference>
<feature type="region of interest" description="Disordered" evidence="2">
    <location>
        <begin position="1"/>
        <end position="43"/>
    </location>
</feature>
<dbReference type="InterPro" id="IPR001900">
    <property type="entry name" value="RNase_II/R"/>
</dbReference>
<dbReference type="GO" id="GO:0000175">
    <property type="term" value="F:3'-5'-RNA exonuclease activity"/>
    <property type="evidence" value="ECO:0007669"/>
    <property type="project" value="TreeGrafter"/>
</dbReference>
<dbReference type="GO" id="GO:0000932">
    <property type="term" value="C:P-body"/>
    <property type="evidence" value="ECO:0007669"/>
    <property type="project" value="TreeGrafter"/>
</dbReference>